<feature type="domain" description="T-box" evidence="7">
    <location>
        <begin position="489"/>
        <end position="673"/>
    </location>
</feature>
<comment type="caution">
    <text evidence="8">The sequence shown here is derived from an EMBL/GenBank/DDBJ whole genome shotgun (WGS) entry which is preliminary data.</text>
</comment>
<evidence type="ECO:0000256" key="6">
    <source>
        <dbReference type="SAM" id="MobiDB-lite"/>
    </source>
</evidence>
<keyword evidence="1" id="KW-0805">Transcription regulation</keyword>
<dbReference type="SMART" id="SM00425">
    <property type="entry name" value="TBOX"/>
    <property type="match status" value="1"/>
</dbReference>
<dbReference type="GO" id="GO:0000785">
    <property type="term" value="C:chromatin"/>
    <property type="evidence" value="ECO:0007669"/>
    <property type="project" value="TreeGrafter"/>
</dbReference>
<dbReference type="Gene3D" id="2.60.40.820">
    <property type="entry name" value="Transcription factor, T-box"/>
    <property type="match status" value="1"/>
</dbReference>
<keyword evidence="3" id="KW-0804">Transcription</keyword>
<dbReference type="Pfam" id="PF00907">
    <property type="entry name" value="T-box"/>
    <property type="match status" value="1"/>
</dbReference>
<keyword evidence="9" id="KW-1185">Reference proteome</keyword>
<dbReference type="PRINTS" id="PR00937">
    <property type="entry name" value="TBOX"/>
</dbReference>
<dbReference type="InterPro" id="IPR008967">
    <property type="entry name" value="p53-like_TF_DNA-bd_sf"/>
</dbReference>
<keyword evidence="4 5" id="KW-0539">Nucleus</keyword>
<evidence type="ECO:0000259" key="7">
    <source>
        <dbReference type="PROSITE" id="PS50252"/>
    </source>
</evidence>
<dbReference type="Proteomes" id="UP001283361">
    <property type="component" value="Unassembled WGS sequence"/>
</dbReference>
<dbReference type="CDD" id="cd00182">
    <property type="entry name" value="T-box"/>
    <property type="match status" value="1"/>
</dbReference>
<reference evidence="8" key="1">
    <citation type="journal article" date="2023" name="G3 (Bethesda)">
        <title>A reference genome for the long-term kleptoplast-retaining sea slug Elysia crispata morphotype clarki.</title>
        <authorList>
            <person name="Eastman K.E."/>
            <person name="Pendleton A.L."/>
            <person name="Shaikh M.A."/>
            <person name="Suttiyut T."/>
            <person name="Ogas R."/>
            <person name="Tomko P."/>
            <person name="Gavelis G."/>
            <person name="Widhalm J.R."/>
            <person name="Wisecaver J.H."/>
        </authorList>
    </citation>
    <scope>NUCLEOTIDE SEQUENCE</scope>
    <source>
        <strain evidence="8">ECLA1</strain>
    </source>
</reference>
<proteinExistence type="predicted"/>
<feature type="region of interest" description="Disordered" evidence="6">
    <location>
        <begin position="1"/>
        <end position="29"/>
    </location>
</feature>
<dbReference type="AlphaFoldDB" id="A0AAE0Z7F8"/>
<dbReference type="PANTHER" id="PTHR11267:SF204">
    <property type="entry name" value="SPADETAIL"/>
    <property type="match status" value="1"/>
</dbReference>
<evidence type="ECO:0000256" key="5">
    <source>
        <dbReference type="PROSITE-ProRule" id="PRU00201"/>
    </source>
</evidence>
<sequence>METAKQQEERHSIQNILRDDKYSGRHSVQVPSTTYVPHVSSSYPDFLGSDLITDVHRNTDPLSNHPDDCSVSDERDEAIQLEDETMESHSSIDRKRPEKVCSDRAKDSCTPIWLLNNWGGSAAAALGEKTFEVPSYCSGMPVSFYRENKPEEKADEDINQSGCCSDDKKTGPFLCPWHEDNVVNVKYNNETSKQVGSSKESNEKEATIKMSCASSLEDEDKKLKIPFYKKKNVLEISRKIDSSKTDPFPFRNHKVRNICDVTYTGHNALLYPGAPRLSLGTPYKPKFDNNSLKYSTCKFLKDQAAVNPSEILPNFKPYTSDASLCIDDPHKSMSRLPFFPNQTPFQENAFLLQRKGHWSCEGTLHEGETKTSRSWPFKGAQLENSSLPFIESQTFNNSHEFFFSSGNISKCKIPKSMMDTTSGISMQDSPTTTGKFTDQSSPNSPSGPESSDHEATHVDHHDPSPQRYRVDESLTSNVCQTKEGVTVTLLNSALWKAFSTVGTEMIINRSGRRMFPYLALSVSGLSPDTMYRVSLQILPASSRRFKYITNRWLPVGIADTEALQDPYIYTDSLSSGEQLNKVKLIFSKVKLTNNKESAACNILLHSMHKYRIVTTFTEIDVAKIPVNQLASPRRPSLSFHFPETDFIAVTAYQNEAVTQMKIHNNPFAKAFRDANFAALRRGVTSRRKRHSPYMNNMKSTKRSRFSQRSRGETSDMTNGQAPRIDACRLPVPVEEVRPRSHGKLDHSFLTPETALAVGSQIGSKKWASLIEHGSEMQEKLGLPTVTPWMSLYSNLVRSHLLQFQYLHVNTISADTPDSTTSTAAAAATNPTTPAHTHTIAAAVAADASSRGPGDPSDGAYLQMVPIQALYPGTRETVGYCTAARPPPPQPISVLSDLRCMDPRHLMINSPKSNDPE</sequence>
<dbReference type="InterPro" id="IPR046360">
    <property type="entry name" value="T-box_DNA-bd"/>
</dbReference>
<accession>A0AAE0Z7F8</accession>
<dbReference type="GO" id="GO:0005634">
    <property type="term" value="C:nucleus"/>
    <property type="evidence" value="ECO:0007669"/>
    <property type="project" value="UniProtKB-SubCell"/>
</dbReference>
<feature type="compositionally biased region" description="Low complexity" evidence="6">
    <location>
        <begin position="440"/>
        <end position="449"/>
    </location>
</feature>
<evidence type="ECO:0000256" key="4">
    <source>
        <dbReference type="ARBA" id="ARBA00023242"/>
    </source>
</evidence>
<gene>
    <name evidence="8" type="ORF">RRG08_044096</name>
</gene>
<feature type="compositionally biased region" description="Basic and acidic residues" evidence="6">
    <location>
        <begin position="450"/>
        <end position="470"/>
    </location>
</feature>
<organism evidence="8 9">
    <name type="scientific">Elysia crispata</name>
    <name type="common">lettuce slug</name>
    <dbReference type="NCBI Taxonomy" id="231223"/>
    <lineage>
        <taxon>Eukaryota</taxon>
        <taxon>Metazoa</taxon>
        <taxon>Spiralia</taxon>
        <taxon>Lophotrochozoa</taxon>
        <taxon>Mollusca</taxon>
        <taxon>Gastropoda</taxon>
        <taxon>Heterobranchia</taxon>
        <taxon>Euthyneura</taxon>
        <taxon>Panpulmonata</taxon>
        <taxon>Sacoglossa</taxon>
        <taxon>Placobranchoidea</taxon>
        <taxon>Plakobranchidae</taxon>
        <taxon>Elysia</taxon>
    </lineage>
</organism>
<dbReference type="GO" id="GO:0001708">
    <property type="term" value="P:cell fate specification"/>
    <property type="evidence" value="ECO:0007669"/>
    <property type="project" value="TreeGrafter"/>
</dbReference>
<feature type="region of interest" description="Disordered" evidence="6">
    <location>
        <begin position="419"/>
        <end position="470"/>
    </location>
</feature>
<comment type="caution">
    <text evidence="5">Lacks conserved residue(s) required for the propagation of feature annotation.</text>
</comment>
<feature type="compositionally biased region" description="Polar residues" evidence="6">
    <location>
        <begin position="419"/>
        <end position="439"/>
    </location>
</feature>
<dbReference type="EMBL" id="JAWDGP010004466">
    <property type="protein sequence ID" value="KAK3764167.1"/>
    <property type="molecule type" value="Genomic_DNA"/>
</dbReference>
<dbReference type="SUPFAM" id="SSF49417">
    <property type="entry name" value="p53-like transcription factors"/>
    <property type="match status" value="1"/>
</dbReference>
<evidence type="ECO:0000256" key="1">
    <source>
        <dbReference type="ARBA" id="ARBA00023015"/>
    </source>
</evidence>
<feature type="compositionally biased region" description="Basic and acidic residues" evidence="6">
    <location>
        <begin position="1"/>
        <end position="23"/>
    </location>
</feature>
<protein>
    <recommendedName>
        <fullName evidence="7">T-box domain-containing protein</fullName>
    </recommendedName>
</protein>
<dbReference type="GO" id="GO:0000978">
    <property type="term" value="F:RNA polymerase II cis-regulatory region sequence-specific DNA binding"/>
    <property type="evidence" value="ECO:0007669"/>
    <property type="project" value="InterPro"/>
</dbReference>
<name>A0AAE0Z7F8_9GAST</name>
<dbReference type="InterPro" id="IPR036960">
    <property type="entry name" value="T-box_sf"/>
</dbReference>
<dbReference type="GO" id="GO:0045893">
    <property type="term" value="P:positive regulation of DNA-templated transcription"/>
    <property type="evidence" value="ECO:0007669"/>
    <property type="project" value="InterPro"/>
</dbReference>
<evidence type="ECO:0000313" key="9">
    <source>
        <dbReference type="Proteomes" id="UP001283361"/>
    </source>
</evidence>
<dbReference type="GO" id="GO:0000981">
    <property type="term" value="F:DNA-binding transcription factor activity, RNA polymerase II-specific"/>
    <property type="evidence" value="ECO:0007669"/>
    <property type="project" value="TreeGrafter"/>
</dbReference>
<evidence type="ECO:0000256" key="3">
    <source>
        <dbReference type="ARBA" id="ARBA00023163"/>
    </source>
</evidence>
<evidence type="ECO:0000256" key="2">
    <source>
        <dbReference type="ARBA" id="ARBA00023125"/>
    </source>
</evidence>
<keyword evidence="2 5" id="KW-0238">DNA-binding</keyword>
<dbReference type="PANTHER" id="PTHR11267">
    <property type="entry name" value="T-BOX PROTEIN-RELATED"/>
    <property type="match status" value="1"/>
</dbReference>
<dbReference type="InterPro" id="IPR001699">
    <property type="entry name" value="TF_T-box"/>
</dbReference>
<feature type="region of interest" description="Disordered" evidence="6">
    <location>
        <begin position="685"/>
        <end position="722"/>
    </location>
</feature>
<evidence type="ECO:0000313" key="8">
    <source>
        <dbReference type="EMBL" id="KAK3764167.1"/>
    </source>
</evidence>
<dbReference type="PROSITE" id="PS50252">
    <property type="entry name" value="TBOX_3"/>
    <property type="match status" value="1"/>
</dbReference>
<comment type="subcellular location">
    <subcellularLocation>
        <location evidence="5">Nucleus</location>
    </subcellularLocation>
</comment>